<dbReference type="InterPro" id="IPR026444">
    <property type="entry name" value="Secre_tail"/>
</dbReference>
<dbReference type="AlphaFoldDB" id="A0A7C4U624"/>
<proteinExistence type="predicted"/>
<dbReference type="EMBL" id="DTHG01000005">
    <property type="protein sequence ID" value="HGW90993.1"/>
    <property type="molecule type" value="Genomic_DNA"/>
</dbReference>
<reference evidence="2" key="1">
    <citation type="journal article" date="2020" name="mSystems">
        <title>Genome- and Community-Level Interaction Insights into Carbon Utilization and Element Cycling Functions of Hydrothermarchaeota in Hydrothermal Sediment.</title>
        <authorList>
            <person name="Zhou Z."/>
            <person name="Liu Y."/>
            <person name="Xu W."/>
            <person name="Pan J."/>
            <person name="Luo Z.H."/>
            <person name="Li M."/>
        </authorList>
    </citation>
    <scope>NUCLEOTIDE SEQUENCE [LARGE SCALE GENOMIC DNA]</scope>
    <source>
        <strain evidence="2">SpSt-780</strain>
    </source>
</reference>
<dbReference type="NCBIfam" id="TIGR04183">
    <property type="entry name" value="Por_Secre_tail"/>
    <property type="match status" value="1"/>
</dbReference>
<comment type="caution">
    <text evidence="2">The sequence shown here is derived from an EMBL/GenBank/DDBJ whole genome shotgun (WGS) entry which is preliminary data.</text>
</comment>
<organism evidence="2">
    <name type="scientific">candidate division WOR-3 bacterium</name>
    <dbReference type="NCBI Taxonomy" id="2052148"/>
    <lineage>
        <taxon>Bacteria</taxon>
        <taxon>Bacteria division WOR-3</taxon>
    </lineage>
</organism>
<feature type="domain" description="Secretion system C-terminal sorting" evidence="1">
    <location>
        <begin position="853"/>
        <end position="928"/>
    </location>
</feature>
<name>A0A7C4U624_UNCW3</name>
<sequence length="931" mass="105169">MEVYMSGKIPLVVFYVLLGFSFQENLNEPEKKFQNIYNKRCYQHIVIGGTDIPVRTPEGRNVSEKELEMIKWVIKSDFLVNDDTIGGCDQYYPSVAMDSAGNFVIVWEDKRNGNPDIYGQMFNKDGIPQGSNFRVNDDAGTETQYNPSIAINNGGNFVIVWEDYRNPSTDIYAQIYNADGIPKGTNFKVNDDAGYTGQYFPSIEMDGEGNFVITWHDYRNGNPDIYAQRYDSSGIAQGINFKVNDDPGTSSQYYPSIAMDNSGNFVITWQDYRNGNYDIYAQIYDSVGIAQGINFKVNDDAGTKAQYTPSIVMGTMGNFVITWQDSRNGTFNPDIYAQMYDSLGVIQGTNFKVNDDPGTSSQYYPSIAMDNSGNFVITWHDYRNGNYDIYAQRYNTGGVAQGTNFKVNDDAGTNLQDAPSIAMDNAGKFAIVWEDRRNGNYDIYVQRYNPDGSGEGANLIVNNDTASSYQFYPSIAMNNASKFIITWYDYRNINPDIYAQRYNPNGIPIGANFMVNDDTNATGQEYPSIGINNTGKFVITWHDYRNGNPDIYAQRYDSNGIAQGINFKVNDDPGTSSQYYPSIAMDNSGNFVIVWRDYRNGNYDIYAQRFDSNGVVQGTNFRVNDDAGTSDQDYPSVMMNSESRFVIAWSDKRNGNYDIYAQIYDSIGVAQGTNFRVNDDIGNTRNQYEPSVAMDSAGNFVIVWTDYRNGDLNPDIYGQMFDKDGIPQGSNFRVNDDAGINNQYYPSVAIDPYDSRFVIVWTDFRNPDGDPEIMAQKYEYGSPSGSNIQLNGADLFPYNYQYSSRFSVSCNSNNVVFAWIDNRRHKGWDIYGKLTDWGLTGIEELNPDDILSVYPNPFISSFIVRFSLGKESLVDVSIYDIGGKLVKKRIERFNSGFHTMEIKIEKIPQGIYFVRVNKGGKTITKKVVHIK</sequence>
<evidence type="ECO:0000313" key="2">
    <source>
        <dbReference type="EMBL" id="HGW90993.1"/>
    </source>
</evidence>
<gene>
    <name evidence="2" type="ORF">ENV67_00415</name>
</gene>
<evidence type="ECO:0000259" key="1">
    <source>
        <dbReference type="Pfam" id="PF18962"/>
    </source>
</evidence>
<protein>
    <submittedName>
        <fullName evidence="2">T9SS type A sorting domain-containing protein</fullName>
    </submittedName>
</protein>
<dbReference type="Pfam" id="PF18962">
    <property type="entry name" value="Por_Secre_tail"/>
    <property type="match status" value="1"/>
</dbReference>
<accession>A0A7C4U624</accession>